<dbReference type="EnsemblPlants" id="OPUNC06G15580.1">
    <property type="protein sequence ID" value="OPUNC06G15580.1"/>
    <property type="gene ID" value="OPUNC06G15580"/>
</dbReference>
<evidence type="ECO:0000313" key="2">
    <source>
        <dbReference type="Proteomes" id="UP000026962"/>
    </source>
</evidence>
<dbReference type="Proteomes" id="UP000026962">
    <property type="component" value="Chromosome 6"/>
</dbReference>
<dbReference type="Gramene" id="OPUNC06G15580.1">
    <property type="protein sequence ID" value="OPUNC06G15580.1"/>
    <property type="gene ID" value="OPUNC06G15580"/>
</dbReference>
<sequence>MHTNFDDDQLSSTDDELRYSNEYYLKSEFIWLGHRLGQKYKPRSGSITTNDKIRRRNGYIYACTWSVTSQLQDIGGGLMVPRVHDIAATGGLASAVYTMAA</sequence>
<name>A0A0E0LC92_ORYPU</name>
<keyword evidence="2" id="KW-1185">Reference proteome</keyword>
<reference evidence="1" key="1">
    <citation type="submission" date="2015-04" db="UniProtKB">
        <authorList>
            <consortium name="EnsemblPlants"/>
        </authorList>
    </citation>
    <scope>IDENTIFICATION</scope>
</reference>
<evidence type="ECO:0000313" key="1">
    <source>
        <dbReference type="EnsemblPlants" id="OPUNC06G15580.1"/>
    </source>
</evidence>
<dbReference type="HOGENOM" id="CLU_2296292_0_0_1"/>
<proteinExistence type="predicted"/>
<protein>
    <submittedName>
        <fullName evidence="1">Uncharacterized protein</fullName>
    </submittedName>
</protein>
<organism evidence="1">
    <name type="scientific">Oryza punctata</name>
    <name type="common">Red rice</name>
    <dbReference type="NCBI Taxonomy" id="4537"/>
    <lineage>
        <taxon>Eukaryota</taxon>
        <taxon>Viridiplantae</taxon>
        <taxon>Streptophyta</taxon>
        <taxon>Embryophyta</taxon>
        <taxon>Tracheophyta</taxon>
        <taxon>Spermatophyta</taxon>
        <taxon>Magnoliopsida</taxon>
        <taxon>Liliopsida</taxon>
        <taxon>Poales</taxon>
        <taxon>Poaceae</taxon>
        <taxon>BOP clade</taxon>
        <taxon>Oryzoideae</taxon>
        <taxon>Oryzeae</taxon>
        <taxon>Oryzinae</taxon>
        <taxon>Oryza</taxon>
    </lineage>
</organism>
<reference evidence="1" key="2">
    <citation type="submission" date="2018-05" db="EMBL/GenBank/DDBJ databases">
        <title>OpunRS2 (Oryza punctata Reference Sequence Version 2).</title>
        <authorList>
            <person name="Zhang J."/>
            <person name="Kudrna D."/>
            <person name="Lee S."/>
            <person name="Talag J."/>
            <person name="Welchert J."/>
            <person name="Wing R.A."/>
        </authorList>
    </citation>
    <scope>NUCLEOTIDE SEQUENCE [LARGE SCALE GENOMIC DNA]</scope>
</reference>
<dbReference type="AlphaFoldDB" id="A0A0E0LC92"/>
<accession>A0A0E0LC92</accession>